<keyword evidence="2" id="KW-0812">Transmembrane</keyword>
<comment type="caution">
    <text evidence="4">The sequence shown here is derived from an EMBL/GenBank/DDBJ whole genome shotgun (WGS) entry which is preliminary data.</text>
</comment>
<feature type="transmembrane region" description="Helical" evidence="2">
    <location>
        <begin position="35"/>
        <end position="55"/>
    </location>
</feature>
<dbReference type="PANTHER" id="PTHR10566">
    <property type="entry name" value="CHAPERONE-ACTIVITY OF BC1 COMPLEX CABC1 -RELATED"/>
    <property type="match status" value="1"/>
</dbReference>
<keyword evidence="2" id="KW-1133">Transmembrane helix</keyword>
<dbReference type="Pfam" id="PF03109">
    <property type="entry name" value="ABC1"/>
    <property type="match status" value="1"/>
</dbReference>
<sequence>MFDIVILIIVGIISAVFVGFVSRRVLGVPVGWPRSIVVGILVFICGLPFSFWVLSETGAMVNNTANASDAVIITLILLSVAWVFALGVGLLVILEAIFPTSGLRNPIDVVRAAFQRQKRTRRYLQILEIASRSGAGWLVRGRNRTDAELTTSEQRAAAVVKTINQSGVTFVKLGQVLSTRRDLVPEPYLSALASLQSGATTIPWVSVKAVIESELGRPISEVFTAIDEEPLAAASVAQVHTGILLDGTKVVVKVQRPEARAQVEADVDIILRLAKTAELHTQQGRDLRAESVARGFTQTLLEELDYRIEYSNTEMVRQTLVQIAQHADDADITIDVPKVYREASTRRMITMDLVDGQPLSRASAAVAAMTPEARRALAVGLMNAVLEQILVCGVFHADLHPGNVILREDQTLGLIDFGAVGVIERSQRENLAALLLAASAEDDIAATDALMLIVDVPEEADIDSFRHDIGLVLTTVRFRRGGDGSIFSLMLDVIRQHHIALPATLSSAFRSFATLEGCLHVIVPDFDMVTEALPRVPTLMRRMLDPKRIAVSAQAQVAVGRALLRKFPRRIDSIMQKLESGTFGIRIRSFGEGDDREWINGIVSEFVGAFVSVAAVVIAIVLVINGVGPLVAPNLHLFDLLGAVVGFFGFLGILRTLLRTFVKRVH</sequence>
<reference evidence="4 5" key="1">
    <citation type="journal article" date="2014" name="Int. J. Syst. Evol. Microbiol.">
        <title>Complete genome sequence of Corynebacterium casei LMG S-19264T (=DSM 44701T), isolated from a smear-ripened cheese.</title>
        <authorList>
            <consortium name="US DOE Joint Genome Institute (JGI-PGF)"/>
            <person name="Walter F."/>
            <person name="Albersmeier A."/>
            <person name="Kalinowski J."/>
            <person name="Ruckert C."/>
        </authorList>
    </citation>
    <scope>NUCLEOTIDE SEQUENCE [LARGE SCALE GENOMIC DNA]</scope>
    <source>
        <strain evidence="4 5">CGMCC 1.12976</strain>
    </source>
</reference>
<dbReference type="CDD" id="cd05121">
    <property type="entry name" value="ABC1_ADCK3-like"/>
    <property type="match status" value="1"/>
</dbReference>
<evidence type="ECO:0000313" key="4">
    <source>
        <dbReference type="EMBL" id="GGF27681.1"/>
    </source>
</evidence>
<dbReference type="InterPro" id="IPR004147">
    <property type="entry name" value="ABC1_dom"/>
</dbReference>
<dbReference type="InterPro" id="IPR011009">
    <property type="entry name" value="Kinase-like_dom_sf"/>
</dbReference>
<accession>A0A917B840</accession>
<dbReference type="PANTHER" id="PTHR10566:SF113">
    <property type="entry name" value="PROTEIN ACTIVITY OF BC1 COMPLEX KINASE 7, CHLOROPLASTIC"/>
    <property type="match status" value="1"/>
</dbReference>
<feature type="transmembrane region" description="Helical" evidence="2">
    <location>
        <begin position="6"/>
        <end position="23"/>
    </location>
</feature>
<feature type="transmembrane region" description="Helical" evidence="2">
    <location>
        <begin position="606"/>
        <end position="628"/>
    </location>
</feature>
<organism evidence="4 5">
    <name type="scientific">Subtercola lobariae</name>
    <dbReference type="NCBI Taxonomy" id="1588641"/>
    <lineage>
        <taxon>Bacteria</taxon>
        <taxon>Bacillati</taxon>
        <taxon>Actinomycetota</taxon>
        <taxon>Actinomycetes</taxon>
        <taxon>Micrococcales</taxon>
        <taxon>Microbacteriaceae</taxon>
        <taxon>Subtercola</taxon>
    </lineage>
</organism>
<gene>
    <name evidence="4" type="primary">ubiB</name>
    <name evidence="4" type="ORF">GCM10011399_21200</name>
</gene>
<keyword evidence="2" id="KW-0472">Membrane</keyword>
<dbReference type="Gene3D" id="1.10.510.10">
    <property type="entry name" value="Transferase(Phosphotransferase) domain 1"/>
    <property type="match status" value="1"/>
</dbReference>
<feature type="domain" description="ABC1 atypical kinase-like" evidence="3">
    <location>
        <begin position="195"/>
        <end position="443"/>
    </location>
</feature>
<dbReference type="Proteomes" id="UP000598775">
    <property type="component" value="Unassembled WGS sequence"/>
</dbReference>
<proteinExistence type="inferred from homology"/>
<evidence type="ECO:0000256" key="2">
    <source>
        <dbReference type="SAM" id="Phobius"/>
    </source>
</evidence>
<evidence type="ECO:0000256" key="1">
    <source>
        <dbReference type="ARBA" id="ARBA00009670"/>
    </source>
</evidence>
<dbReference type="EMBL" id="BMGP01000003">
    <property type="protein sequence ID" value="GGF27681.1"/>
    <property type="molecule type" value="Genomic_DNA"/>
</dbReference>
<protein>
    <submittedName>
        <fullName evidence="4">Ubiquinone biosynthesis protein UbiB</fullName>
    </submittedName>
</protein>
<feature type="transmembrane region" description="Helical" evidence="2">
    <location>
        <begin position="640"/>
        <end position="658"/>
    </location>
</feature>
<feature type="transmembrane region" description="Helical" evidence="2">
    <location>
        <begin position="70"/>
        <end position="94"/>
    </location>
</feature>
<dbReference type="RefSeq" id="WP_188677893.1">
    <property type="nucleotide sequence ID" value="NZ_BMGP01000003.1"/>
</dbReference>
<name>A0A917B840_9MICO</name>
<dbReference type="InterPro" id="IPR050154">
    <property type="entry name" value="UbiB_kinase"/>
</dbReference>
<keyword evidence="5" id="KW-1185">Reference proteome</keyword>
<keyword evidence="4" id="KW-0830">Ubiquinone</keyword>
<dbReference type="AlphaFoldDB" id="A0A917B840"/>
<evidence type="ECO:0000313" key="5">
    <source>
        <dbReference type="Proteomes" id="UP000598775"/>
    </source>
</evidence>
<dbReference type="SUPFAM" id="SSF56112">
    <property type="entry name" value="Protein kinase-like (PK-like)"/>
    <property type="match status" value="1"/>
</dbReference>
<comment type="similarity">
    <text evidence="1">Belongs to the protein kinase superfamily. ADCK protein kinase family.</text>
</comment>
<evidence type="ECO:0000259" key="3">
    <source>
        <dbReference type="Pfam" id="PF03109"/>
    </source>
</evidence>